<gene>
    <name evidence="1" type="ORF">F2Q69_00015169</name>
</gene>
<evidence type="ECO:0000313" key="1">
    <source>
        <dbReference type="EMBL" id="KAF3555455.1"/>
    </source>
</evidence>
<dbReference type="AlphaFoldDB" id="A0A8S9R1H6"/>
<proteinExistence type="predicted"/>
<evidence type="ECO:0000313" key="2">
    <source>
        <dbReference type="Proteomes" id="UP000712600"/>
    </source>
</evidence>
<protein>
    <submittedName>
        <fullName evidence="1">Uncharacterized protein</fullName>
    </submittedName>
</protein>
<accession>A0A8S9R1H6</accession>
<dbReference type="Proteomes" id="UP000712600">
    <property type="component" value="Unassembled WGS sequence"/>
</dbReference>
<organism evidence="1 2">
    <name type="scientific">Brassica cretica</name>
    <name type="common">Mustard</name>
    <dbReference type="NCBI Taxonomy" id="69181"/>
    <lineage>
        <taxon>Eukaryota</taxon>
        <taxon>Viridiplantae</taxon>
        <taxon>Streptophyta</taxon>
        <taxon>Embryophyta</taxon>
        <taxon>Tracheophyta</taxon>
        <taxon>Spermatophyta</taxon>
        <taxon>Magnoliopsida</taxon>
        <taxon>eudicotyledons</taxon>
        <taxon>Gunneridae</taxon>
        <taxon>Pentapetalae</taxon>
        <taxon>rosids</taxon>
        <taxon>malvids</taxon>
        <taxon>Brassicales</taxon>
        <taxon>Brassicaceae</taxon>
        <taxon>Brassiceae</taxon>
        <taxon>Brassica</taxon>
    </lineage>
</organism>
<name>A0A8S9R1H6_BRACR</name>
<dbReference type="EMBL" id="QGKX02000996">
    <property type="protein sequence ID" value="KAF3555455.1"/>
    <property type="molecule type" value="Genomic_DNA"/>
</dbReference>
<reference evidence="1" key="1">
    <citation type="submission" date="2019-12" db="EMBL/GenBank/DDBJ databases">
        <title>Genome sequencing and annotation of Brassica cretica.</title>
        <authorList>
            <person name="Studholme D.J."/>
            <person name="Sarris P."/>
        </authorList>
    </citation>
    <scope>NUCLEOTIDE SEQUENCE</scope>
    <source>
        <strain evidence="1">PFS-109/04</strain>
        <tissue evidence="1">Leaf</tissue>
    </source>
</reference>
<sequence length="140" mass="15693">MATTNLLTAYSPGFCRLLRWKIDRNRRVRPESRSSRRLSRLLRQKTDPNPLSTTILSVLTASSPDWRVSQVSGERCGGEEVHEGKPHPSSILIPCISDSGPKLCLPCFREQFGDRKITVFQLSPEAPTPVGEATTTSDWR</sequence>
<comment type="caution">
    <text evidence="1">The sequence shown here is derived from an EMBL/GenBank/DDBJ whole genome shotgun (WGS) entry which is preliminary data.</text>
</comment>